<evidence type="ECO:0000313" key="9">
    <source>
        <dbReference type="EMBL" id="GGF83264.1"/>
    </source>
</evidence>
<dbReference type="PRINTS" id="PR00727">
    <property type="entry name" value="LEADERPTASE"/>
</dbReference>
<dbReference type="SUPFAM" id="SSF51306">
    <property type="entry name" value="LexA/Signal peptidase"/>
    <property type="match status" value="1"/>
</dbReference>
<evidence type="ECO:0000256" key="7">
    <source>
        <dbReference type="RuleBase" id="RU362042"/>
    </source>
</evidence>
<dbReference type="Proteomes" id="UP000632858">
    <property type="component" value="Unassembled WGS sequence"/>
</dbReference>
<dbReference type="PANTHER" id="PTHR43390">
    <property type="entry name" value="SIGNAL PEPTIDASE I"/>
    <property type="match status" value="1"/>
</dbReference>
<protein>
    <recommendedName>
        <fullName evidence="4 7">Signal peptidase I</fullName>
        <ecNumber evidence="3 7">3.4.21.89</ecNumber>
    </recommendedName>
</protein>
<dbReference type="PROSITE" id="PS00760">
    <property type="entry name" value="SPASE_I_2"/>
    <property type="match status" value="1"/>
</dbReference>
<feature type="domain" description="Peptidase S26" evidence="8">
    <location>
        <begin position="45"/>
        <end position="248"/>
    </location>
</feature>
<dbReference type="Pfam" id="PF10502">
    <property type="entry name" value="Peptidase_S26"/>
    <property type="match status" value="1"/>
</dbReference>
<dbReference type="InterPro" id="IPR000223">
    <property type="entry name" value="Pept_S26A_signal_pept_1"/>
</dbReference>
<dbReference type="InterPro" id="IPR019533">
    <property type="entry name" value="Peptidase_S26"/>
</dbReference>
<feature type="active site" evidence="6">
    <location>
        <position position="74"/>
    </location>
</feature>
<dbReference type="NCBIfam" id="TIGR02227">
    <property type="entry name" value="sigpep_I_bact"/>
    <property type="match status" value="1"/>
</dbReference>
<dbReference type="GO" id="GO:0006465">
    <property type="term" value="P:signal peptide processing"/>
    <property type="evidence" value="ECO:0007669"/>
    <property type="project" value="InterPro"/>
</dbReference>
<dbReference type="InterPro" id="IPR036286">
    <property type="entry name" value="LexA/Signal_pep-like_sf"/>
</dbReference>
<dbReference type="EMBL" id="BMFO01000001">
    <property type="protein sequence ID" value="GGF83264.1"/>
    <property type="molecule type" value="Genomic_DNA"/>
</dbReference>
<evidence type="ECO:0000313" key="10">
    <source>
        <dbReference type="Proteomes" id="UP000632858"/>
    </source>
</evidence>
<evidence type="ECO:0000256" key="2">
    <source>
        <dbReference type="ARBA" id="ARBA00009370"/>
    </source>
</evidence>
<reference evidence="9" key="2">
    <citation type="submission" date="2020-09" db="EMBL/GenBank/DDBJ databases">
        <authorList>
            <person name="Sun Q."/>
            <person name="Zhou Y."/>
        </authorList>
    </citation>
    <scope>NUCLEOTIDE SEQUENCE</scope>
    <source>
        <strain evidence="9">CGMCC 1.12726</strain>
    </source>
</reference>
<dbReference type="InterPro" id="IPR019758">
    <property type="entry name" value="Pept_S26A_signal_pept_1_CS"/>
</dbReference>
<comment type="catalytic activity">
    <reaction evidence="1 7">
        <text>Cleavage of hydrophobic, N-terminal signal or leader sequences from secreted and periplasmic proteins.</text>
        <dbReference type="EC" id="3.4.21.89"/>
    </reaction>
</comment>
<evidence type="ECO:0000256" key="6">
    <source>
        <dbReference type="PIRSR" id="PIRSR600223-1"/>
    </source>
</evidence>
<sequence>MKIDFALILTLLALVTGLVWLADKLAFEKRRKAADPEAKDPVPVEYAKSLFPVIFAVLALRSFLAEPFRIPSGSMMPNLLIGDFILVNKFDYGIRLPVLNKKVVEIGQPARGDVMVFRYPGMGEGDPAAGTDYIKRVIGLPGDTVSVEENRVAVNGVPFTYAEDGVFIGEGVSSEMTGSRIYTETLEGRRHAMLEMDGVPLGYRHNGSWTVPAGHYFVMGDNRDRSADSREWGFVPERNIVGRAMVIWLNCSGWFCTDSFQPSRIGTKID</sequence>
<dbReference type="GO" id="GO:0004252">
    <property type="term" value="F:serine-type endopeptidase activity"/>
    <property type="evidence" value="ECO:0007669"/>
    <property type="project" value="InterPro"/>
</dbReference>
<organism evidence="9 10">
    <name type="scientific">Arenimonas maotaiensis</name>
    <dbReference type="NCBI Taxonomy" id="1446479"/>
    <lineage>
        <taxon>Bacteria</taxon>
        <taxon>Pseudomonadati</taxon>
        <taxon>Pseudomonadota</taxon>
        <taxon>Gammaproteobacteria</taxon>
        <taxon>Lysobacterales</taxon>
        <taxon>Lysobacteraceae</taxon>
        <taxon>Arenimonas</taxon>
    </lineage>
</organism>
<comment type="caution">
    <text evidence="9">The sequence shown here is derived from an EMBL/GenBank/DDBJ whole genome shotgun (WGS) entry which is preliminary data.</text>
</comment>
<dbReference type="GO" id="GO:0009003">
    <property type="term" value="F:signal peptidase activity"/>
    <property type="evidence" value="ECO:0007669"/>
    <property type="project" value="UniProtKB-EC"/>
</dbReference>
<accession>A0A917CBJ9</accession>
<dbReference type="GO" id="GO:0016020">
    <property type="term" value="C:membrane"/>
    <property type="evidence" value="ECO:0007669"/>
    <property type="project" value="UniProtKB-SubCell"/>
</dbReference>
<evidence type="ECO:0000256" key="5">
    <source>
        <dbReference type="ARBA" id="ARBA00022801"/>
    </source>
</evidence>
<dbReference type="InterPro" id="IPR019757">
    <property type="entry name" value="Pept_S26A_signal_pept_1_Lys-AS"/>
</dbReference>
<dbReference type="PANTHER" id="PTHR43390:SF1">
    <property type="entry name" value="CHLOROPLAST PROCESSING PEPTIDASE"/>
    <property type="match status" value="1"/>
</dbReference>
<proteinExistence type="inferred from homology"/>
<comment type="subcellular location">
    <subcellularLocation>
        <location evidence="7">Membrane</location>
        <topology evidence="7">Multi-pass membrane protein</topology>
    </subcellularLocation>
</comment>
<gene>
    <name evidence="9" type="primary">lepB</name>
    <name evidence="9" type="ORF">GCM10010960_01710</name>
</gene>
<feature type="active site" evidence="6">
    <location>
        <position position="135"/>
    </location>
</feature>
<dbReference type="EC" id="3.4.21.89" evidence="3 7"/>
<name>A0A917CBJ9_9GAMM</name>
<keyword evidence="10" id="KW-1185">Reference proteome</keyword>
<comment type="similarity">
    <text evidence="2 7">Belongs to the peptidase S26 family.</text>
</comment>
<reference evidence="9" key="1">
    <citation type="journal article" date="2014" name="Int. J. Syst. Evol. Microbiol.">
        <title>Complete genome sequence of Corynebacterium casei LMG S-19264T (=DSM 44701T), isolated from a smear-ripened cheese.</title>
        <authorList>
            <consortium name="US DOE Joint Genome Institute (JGI-PGF)"/>
            <person name="Walter F."/>
            <person name="Albersmeier A."/>
            <person name="Kalinowski J."/>
            <person name="Ruckert C."/>
        </authorList>
    </citation>
    <scope>NUCLEOTIDE SEQUENCE</scope>
    <source>
        <strain evidence="9">CGMCC 1.12726</strain>
    </source>
</reference>
<dbReference type="AlphaFoldDB" id="A0A917CBJ9"/>
<keyword evidence="5 7" id="KW-0378">Hydrolase</keyword>
<evidence type="ECO:0000256" key="4">
    <source>
        <dbReference type="ARBA" id="ARBA00019232"/>
    </source>
</evidence>
<evidence type="ECO:0000256" key="1">
    <source>
        <dbReference type="ARBA" id="ARBA00000677"/>
    </source>
</evidence>
<dbReference type="PROSITE" id="PS00761">
    <property type="entry name" value="SPASE_I_3"/>
    <property type="match status" value="1"/>
</dbReference>
<keyword evidence="7" id="KW-0645">Protease</keyword>
<evidence type="ECO:0000256" key="3">
    <source>
        <dbReference type="ARBA" id="ARBA00013208"/>
    </source>
</evidence>
<dbReference type="Gene3D" id="2.10.109.10">
    <property type="entry name" value="Umud Fragment, subunit A"/>
    <property type="match status" value="1"/>
</dbReference>
<evidence type="ECO:0000259" key="8">
    <source>
        <dbReference type="Pfam" id="PF10502"/>
    </source>
</evidence>
<dbReference type="CDD" id="cd06530">
    <property type="entry name" value="S26_SPase_I"/>
    <property type="match status" value="1"/>
</dbReference>